<dbReference type="GO" id="GO:0020037">
    <property type="term" value="F:heme binding"/>
    <property type="evidence" value="ECO:0007669"/>
    <property type="project" value="InterPro"/>
</dbReference>
<dbReference type="InterPro" id="IPR050121">
    <property type="entry name" value="Cytochrome_P450_monoxygenase"/>
</dbReference>
<keyword evidence="4 5" id="KW-0349">Heme</keyword>
<feature type="binding site" description="axial binding residue" evidence="4">
    <location>
        <position position="232"/>
    </location>
    <ligand>
        <name>heme</name>
        <dbReference type="ChEBI" id="CHEBI:30413"/>
    </ligand>
    <ligandPart>
        <name>Fe</name>
        <dbReference type="ChEBI" id="CHEBI:18248"/>
    </ligandPart>
</feature>
<dbReference type="Pfam" id="PF00067">
    <property type="entry name" value="p450"/>
    <property type="match status" value="1"/>
</dbReference>
<evidence type="ECO:0000256" key="4">
    <source>
        <dbReference type="PIRSR" id="PIRSR602401-1"/>
    </source>
</evidence>
<dbReference type="InterPro" id="IPR001128">
    <property type="entry name" value="Cyt_P450"/>
</dbReference>
<dbReference type="InterPro" id="IPR017972">
    <property type="entry name" value="Cyt_P450_CS"/>
</dbReference>
<dbReference type="GO" id="GO:0032259">
    <property type="term" value="P:methylation"/>
    <property type="evidence" value="ECO:0007669"/>
    <property type="project" value="UniProtKB-KW"/>
</dbReference>
<dbReference type="PRINTS" id="PR00463">
    <property type="entry name" value="EP450I"/>
</dbReference>
<comment type="similarity">
    <text evidence="5">Belongs to the cytochrome P450 family.</text>
</comment>
<comment type="caution">
    <text evidence="6">The sequence shown here is derived from an EMBL/GenBank/DDBJ whole genome shotgun (WGS) entry which is preliminary data.</text>
</comment>
<dbReference type="PRINTS" id="PR00385">
    <property type="entry name" value="P450"/>
</dbReference>
<dbReference type="GO" id="GO:0016705">
    <property type="term" value="F:oxidoreductase activity, acting on paired donors, with incorporation or reduction of molecular oxygen"/>
    <property type="evidence" value="ECO:0007669"/>
    <property type="project" value="InterPro"/>
</dbReference>
<reference evidence="6" key="1">
    <citation type="submission" date="2020-04" db="EMBL/GenBank/DDBJ databases">
        <title>Draft genome resource of the tomato pathogen Pseudocercospora fuligena.</title>
        <authorList>
            <person name="Zaccaron A."/>
        </authorList>
    </citation>
    <scope>NUCLEOTIDE SEQUENCE</scope>
    <source>
        <strain evidence="6">PF001</strain>
    </source>
</reference>
<evidence type="ECO:0000313" key="7">
    <source>
        <dbReference type="Proteomes" id="UP000660729"/>
    </source>
</evidence>
<dbReference type="EMBL" id="JABCIY010000063">
    <property type="protein sequence ID" value="KAF7194228.1"/>
    <property type="molecule type" value="Genomic_DNA"/>
</dbReference>
<proteinExistence type="inferred from homology"/>
<keyword evidence="7" id="KW-1185">Reference proteome</keyword>
<organism evidence="6 7">
    <name type="scientific">Pseudocercospora fuligena</name>
    <dbReference type="NCBI Taxonomy" id="685502"/>
    <lineage>
        <taxon>Eukaryota</taxon>
        <taxon>Fungi</taxon>
        <taxon>Dikarya</taxon>
        <taxon>Ascomycota</taxon>
        <taxon>Pezizomycotina</taxon>
        <taxon>Dothideomycetes</taxon>
        <taxon>Dothideomycetidae</taxon>
        <taxon>Mycosphaerellales</taxon>
        <taxon>Mycosphaerellaceae</taxon>
        <taxon>Pseudocercospora</taxon>
    </lineage>
</organism>
<dbReference type="OrthoDB" id="3934656at2759"/>
<dbReference type="PROSITE" id="PS00086">
    <property type="entry name" value="CYTOCHROME_P450"/>
    <property type="match status" value="1"/>
</dbReference>
<keyword evidence="5" id="KW-0560">Oxidoreductase</keyword>
<name>A0A8H6RNV2_9PEZI</name>
<keyword evidence="6" id="KW-0489">Methyltransferase</keyword>
<keyword evidence="2 4" id="KW-0479">Metal-binding</keyword>
<dbReference type="AlphaFoldDB" id="A0A8H6RNV2"/>
<dbReference type="GO" id="GO:0008168">
    <property type="term" value="F:methyltransferase activity"/>
    <property type="evidence" value="ECO:0007669"/>
    <property type="project" value="UniProtKB-KW"/>
</dbReference>
<dbReference type="PANTHER" id="PTHR24305:SF190">
    <property type="entry name" value="P450, PUTATIVE (EUROFUNG)-RELATED"/>
    <property type="match status" value="1"/>
</dbReference>
<dbReference type="Gene3D" id="1.10.630.10">
    <property type="entry name" value="Cytochrome P450"/>
    <property type="match status" value="1"/>
</dbReference>
<keyword evidence="6" id="KW-0808">Transferase</keyword>
<dbReference type="SUPFAM" id="SSF48264">
    <property type="entry name" value="Cytochrome P450"/>
    <property type="match status" value="1"/>
</dbReference>
<gene>
    <name evidence="6" type="ORF">HII31_04465</name>
</gene>
<dbReference type="Proteomes" id="UP000660729">
    <property type="component" value="Unassembled WGS sequence"/>
</dbReference>
<evidence type="ECO:0000256" key="2">
    <source>
        <dbReference type="ARBA" id="ARBA00022723"/>
    </source>
</evidence>
<evidence type="ECO:0000256" key="1">
    <source>
        <dbReference type="ARBA" id="ARBA00001971"/>
    </source>
</evidence>
<dbReference type="GO" id="GO:0005506">
    <property type="term" value="F:iron ion binding"/>
    <property type="evidence" value="ECO:0007669"/>
    <property type="project" value="InterPro"/>
</dbReference>
<protein>
    <submittedName>
        <fullName evidence="6">Pisatin demethylase</fullName>
    </submittedName>
</protein>
<dbReference type="GO" id="GO:0004497">
    <property type="term" value="F:monooxygenase activity"/>
    <property type="evidence" value="ECO:0007669"/>
    <property type="project" value="UniProtKB-KW"/>
</dbReference>
<dbReference type="InterPro" id="IPR002401">
    <property type="entry name" value="Cyt_P450_E_grp-I"/>
</dbReference>
<accession>A0A8H6RNV2</accession>
<comment type="cofactor">
    <cofactor evidence="1 4">
        <name>heme</name>
        <dbReference type="ChEBI" id="CHEBI:30413"/>
    </cofactor>
</comment>
<sequence>MPIGILPEFHSWIVRIGNFLRLPHAGVVIEKIANDTIAKFRQPELMVQKDNPNSDPFISKLLRLEAAGKADWYNIMDAIGGNIAAGSDTTAITLSAALYYLYRTPRALAGLRKEIDEMEKAGKISDPVSFKEAQEMSYLQAVFQETLRLHPAVAYVLPRKVPKGGMELAGRWFPEGTGVGVSAWALHQNSELYGDDASEFRPERFLGNESGSKNQTASLASSFAFGGGTRTCIGKNISLLEMTKVLPQIVRKFDLVFESDEPWELYTTWFVWQKYYCYIEPRKS</sequence>
<evidence type="ECO:0000256" key="3">
    <source>
        <dbReference type="ARBA" id="ARBA00023004"/>
    </source>
</evidence>
<keyword evidence="5" id="KW-0503">Monooxygenase</keyword>
<dbReference type="PANTHER" id="PTHR24305">
    <property type="entry name" value="CYTOCHROME P450"/>
    <property type="match status" value="1"/>
</dbReference>
<evidence type="ECO:0000313" key="6">
    <source>
        <dbReference type="EMBL" id="KAF7194228.1"/>
    </source>
</evidence>
<keyword evidence="3 4" id="KW-0408">Iron</keyword>
<dbReference type="InterPro" id="IPR036396">
    <property type="entry name" value="Cyt_P450_sf"/>
</dbReference>
<evidence type="ECO:0000256" key="5">
    <source>
        <dbReference type="RuleBase" id="RU000461"/>
    </source>
</evidence>